<feature type="region of interest" description="Disordered" evidence="1">
    <location>
        <begin position="1"/>
        <end position="20"/>
    </location>
</feature>
<dbReference type="EMBL" id="CADCVB010000038">
    <property type="protein sequence ID" value="CAA9413529.1"/>
    <property type="molecule type" value="Genomic_DNA"/>
</dbReference>
<name>A0A6J4PLF9_9ACTN</name>
<accession>A0A6J4PLF9</accession>
<protein>
    <submittedName>
        <fullName evidence="2">Inner membrane protein</fullName>
    </submittedName>
</protein>
<evidence type="ECO:0000313" key="2">
    <source>
        <dbReference type="EMBL" id="CAA9413529.1"/>
    </source>
</evidence>
<organism evidence="2">
    <name type="scientific">uncultured Rubrobacteraceae bacterium</name>
    <dbReference type="NCBI Taxonomy" id="349277"/>
    <lineage>
        <taxon>Bacteria</taxon>
        <taxon>Bacillati</taxon>
        <taxon>Actinomycetota</taxon>
        <taxon>Rubrobacteria</taxon>
        <taxon>Rubrobacterales</taxon>
        <taxon>Rubrobacteraceae</taxon>
        <taxon>environmental samples</taxon>
    </lineage>
</organism>
<feature type="non-terminal residue" evidence="2">
    <location>
        <position position="1"/>
    </location>
</feature>
<gene>
    <name evidence="2" type="ORF">AVDCRST_MAG78-527</name>
</gene>
<sequence length="54" mass="5812">EQPSRVLGRAPQHPGTLRCPHRRFRGAVRPGRVPLSALHTSAHGHDAVRSGTGL</sequence>
<dbReference type="AlphaFoldDB" id="A0A6J4PLF9"/>
<evidence type="ECO:0000256" key="1">
    <source>
        <dbReference type="SAM" id="MobiDB-lite"/>
    </source>
</evidence>
<feature type="non-terminal residue" evidence="2">
    <location>
        <position position="54"/>
    </location>
</feature>
<reference evidence="2" key="1">
    <citation type="submission" date="2020-02" db="EMBL/GenBank/DDBJ databases">
        <authorList>
            <person name="Meier V. D."/>
        </authorList>
    </citation>
    <scope>NUCLEOTIDE SEQUENCE</scope>
    <source>
        <strain evidence="2">AVDCRST_MAG78</strain>
    </source>
</reference>
<proteinExistence type="predicted"/>